<sequence length="82" mass="9617">MSRFTRERFQVGYIWIKSIEFGEKFEQGIGTPHLVVDAAGPKWTSKFLKEFLPKHKPNFQWLIEQTSFNPFVLMLQKTLGKG</sequence>
<dbReference type="AlphaFoldDB" id="A0A2Z7BQN2"/>
<evidence type="ECO:0000313" key="1">
    <source>
        <dbReference type="EMBL" id="KZV34236.1"/>
    </source>
</evidence>
<name>A0A2Z7BQN2_9LAMI</name>
<dbReference type="Proteomes" id="UP000250235">
    <property type="component" value="Unassembled WGS sequence"/>
</dbReference>
<evidence type="ECO:0000313" key="2">
    <source>
        <dbReference type="Proteomes" id="UP000250235"/>
    </source>
</evidence>
<accession>A0A2Z7BQN2</accession>
<reference evidence="1 2" key="1">
    <citation type="journal article" date="2015" name="Proc. Natl. Acad. Sci. U.S.A.">
        <title>The resurrection genome of Boea hygrometrica: A blueprint for survival of dehydration.</title>
        <authorList>
            <person name="Xiao L."/>
            <person name="Yang G."/>
            <person name="Zhang L."/>
            <person name="Yang X."/>
            <person name="Zhao S."/>
            <person name="Ji Z."/>
            <person name="Zhou Q."/>
            <person name="Hu M."/>
            <person name="Wang Y."/>
            <person name="Chen M."/>
            <person name="Xu Y."/>
            <person name="Jin H."/>
            <person name="Xiao X."/>
            <person name="Hu G."/>
            <person name="Bao F."/>
            <person name="Hu Y."/>
            <person name="Wan P."/>
            <person name="Li L."/>
            <person name="Deng X."/>
            <person name="Kuang T."/>
            <person name="Xiang C."/>
            <person name="Zhu J.K."/>
            <person name="Oliver M.J."/>
            <person name="He Y."/>
        </authorList>
    </citation>
    <scope>NUCLEOTIDE SEQUENCE [LARGE SCALE GENOMIC DNA]</scope>
    <source>
        <strain evidence="2">cv. XS01</strain>
    </source>
</reference>
<organism evidence="1 2">
    <name type="scientific">Dorcoceras hygrometricum</name>
    <dbReference type="NCBI Taxonomy" id="472368"/>
    <lineage>
        <taxon>Eukaryota</taxon>
        <taxon>Viridiplantae</taxon>
        <taxon>Streptophyta</taxon>
        <taxon>Embryophyta</taxon>
        <taxon>Tracheophyta</taxon>
        <taxon>Spermatophyta</taxon>
        <taxon>Magnoliopsida</taxon>
        <taxon>eudicotyledons</taxon>
        <taxon>Gunneridae</taxon>
        <taxon>Pentapetalae</taxon>
        <taxon>asterids</taxon>
        <taxon>lamiids</taxon>
        <taxon>Lamiales</taxon>
        <taxon>Gesneriaceae</taxon>
        <taxon>Didymocarpoideae</taxon>
        <taxon>Trichosporeae</taxon>
        <taxon>Loxocarpinae</taxon>
        <taxon>Dorcoceras</taxon>
    </lineage>
</organism>
<dbReference type="EMBL" id="KV005131">
    <property type="protein sequence ID" value="KZV34236.1"/>
    <property type="molecule type" value="Genomic_DNA"/>
</dbReference>
<proteinExistence type="predicted"/>
<gene>
    <name evidence="1" type="ORF">F511_21721</name>
</gene>
<dbReference type="GO" id="GO:0016829">
    <property type="term" value="F:lyase activity"/>
    <property type="evidence" value="ECO:0007669"/>
    <property type="project" value="UniProtKB-KW"/>
</dbReference>
<keyword evidence="2" id="KW-1185">Reference proteome</keyword>
<protein>
    <submittedName>
        <fullName evidence="1">Carboxy-lyase</fullName>
    </submittedName>
</protein>
<keyword evidence="1" id="KW-0456">Lyase</keyword>